<dbReference type="InterPro" id="IPR036844">
    <property type="entry name" value="Hint_dom_sf"/>
</dbReference>
<evidence type="ECO:0000313" key="3">
    <source>
        <dbReference type="Proteomes" id="UP000637002"/>
    </source>
</evidence>
<name>A0A916U4D6_9HYPH</name>
<dbReference type="InterPro" id="IPR028992">
    <property type="entry name" value="Hedgehog/Intein_dom"/>
</dbReference>
<protein>
    <recommendedName>
        <fullName evidence="1">Hedgehog/Intein (Hint) domain-containing protein</fullName>
    </recommendedName>
</protein>
<sequence length="635" mass="64639">MATKNWAGGGGDWNVAANWQPEGVPGAGDDVVIDSGNPIVSGSVGTVASIAIGAAGALTIQSGGQVNPTGLVNGGHIEASGGTLLVNGGEFSNTGTIDVAAGATLQFSSVDLTLADFAGVQNEGTIGLVAGSVLELGGETLELAAFGRLDSSNSTIAHGTIVDDGSGASAWSGTFQGMTYQGDLTIGGNLTVVDGLTVVDVDGQAPGTINTGGGGYFVTFPGPETIDNVIFNTGTARMYFFSDSVVTFGANAVLNVSGLTSFFGSFVNQGQVNITHGFDGSNANITNEGAITVGSAGTFSDADFINNGTFTLVAGGKANLTGPLTGTGTIAIEDGAAVTLGTVAAEQTVAVIDGRLTLTNSQAFAATIDDFDDVADVITLANVQFDAGDTVSLLAGNVLQITQVEDGSTIRLQLDPAGSYGGVAYQLLDDGDGGTDITVTCFCRGTRIATPAGEQPVETLTAGDIVLTAQGKTHPVLWIGRQTVATACADPLRTHPIRISAGALAEGVPVRDLHVSPDHALLVEGVLVQAGALVNGATITRGATPEARFTYYHIELADHALVLAEGAPAETFVDNVTRRRFDNYAQYEALFGESRAYMPELELPRIKSVRQLPRPVRERLAARAEALGLASAAAA</sequence>
<feature type="domain" description="Hedgehog/Intein (Hint)" evidence="1">
    <location>
        <begin position="440"/>
        <end position="574"/>
    </location>
</feature>
<dbReference type="AlphaFoldDB" id="A0A916U4D6"/>
<dbReference type="EMBL" id="BMGG01000003">
    <property type="protein sequence ID" value="GGC58415.1"/>
    <property type="molecule type" value="Genomic_DNA"/>
</dbReference>
<evidence type="ECO:0000259" key="1">
    <source>
        <dbReference type="Pfam" id="PF13403"/>
    </source>
</evidence>
<gene>
    <name evidence="2" type="ORF">GCM10010994_16680</name>
</gene>
<reference evidence="2" key="2">
    <citation type="submission" date="2020-09" db="EMBL/GenBank/DDBJ databases">
        <authorList>
            <person name="Sun Q."/>
            <person name="Zhou Y."/>
        </authorList>
    </citation>
    <scope>NUCLEOTIDE SEQUENCE</scope>
    <source>
        <strain evidence="2">CGMCC 1.12919</strain>
    </source>
</reference>
<dbReference type="Gene3D" id="2.170.16.10">
    <property type="entry name" value="Hedgehog/Intein (Hint) domain"/>
    <property type="match status" value="1"/>
</dbReference>
<reference evidence="2" key="1">
    <citation type="journal article" date="2014" name="Int. J. Syst. Evol. Microbiol.">
        <title>Complete genome sequence of Corynebacterium casei LMG S-19264T (=DSM 44701T), isolated from a smear-ripened cheese.</title>
        <authorList>
            <consortium name="US DOE Joint Genome Institute (JGI-PGF)"/>
            <person name="Walter F."/>
            <person name="Albersmeier A."/>
            <person name="Kalinowski J."/>
            <person name="Ruckert C."/>
        </authorList>
    </citation>
    <scope>NUCLEOTIDE SEQUENCE</scope>
    <source>
        <strain evidence="2">CGMCC 1.12919</strain>
    </source>
</reference>
<dbReference type="Pfam" id="PF13403">
    <property type="entry name" value="Hint_2"/>
    <property type="match status" value="1"/>
</dbReference>
<evidence type="ECO:0000313" key="2">
    <source>
        <dbReference type="EMBL" id="GGC58415.1"/>
    </source>
</evidence>
<comment type="caution">
    <text evidence="2">The sequence shown here is derived from an EMBL/GenBank/DDBJ whole genome shotgun (WGS) entry which is preliminary data.</text>
</comment>
<accession>A0A916U4D6</accession>
<dbReference type="Proteomes" id="UP000637002">
    <property type="component" value="Unassembled WGS sequence"/>
</dbReference>
<dbReference type="SUPFAM" id="SSF51294">
    <property type="entry name" value="Hedgehog/intein (Hint) domain"/>
    <property type="match status" value="1"/>
</dbReference>
<proteinExistence type="predicted"/>
<keyword evidence="3" id="KW-1185">Reference proteome</keyword>
<organism evidence="2 3">
    <name type="scientific">Chelatococcus reniformis</name>
    <dbReference type="NCBI Taxonomy" id="1494448"/>
    <lineage>
        <taxon>Bacteria</taxon>
        <taxon>Pseudomonadati</taxon>
        <taxon>Pseudomonadota</taxon>
        <taxon>Alphaproteobacteria</taxon>
        <taxon>Hyphomicrobiales</taxon>
        <taxon>Chelatococcaceae</taxon>
        <taxon>Chelatococcus</taxon>
    </lineage>
</organism>
<dbReference type="RefSeq" id="WP_188608711.1">
    <property type="nucleotide sequence ID" value="NZ_BMGG01000003.1"/>
</dbReference>